<dbReference type="Proteomes" id="UP000672657">
    <property type="component" value="Unassembled WGS sequence"/>
</dbReference>
<comment type="caution">
    <text evidence="1">The sequence shown here is derived from an EMBL/GenBank/DDBJ whole genome shotgun (WGS) entry which is preliminary data.</text>
</comment>
<proteinExistence type="predicted"/>
<dbReference type="EMBL" id="CAJPVI010000058">
    <property type="protein sequence ID" value="CAG2159397.1"/>
    <property type="molecule type" value="Genomic_DNA"/>
</dbReference>
<keyword evidence="2" id="KW-1185">Reference proteome</keyword>
<organism evidence="1 2">
    <name type="scientific">Cupriavidus numazuensis</name>
    <dbReference type="NCBI Taxonomy" id="221992"/>
    <lineage>
        <taxon>Bacteria</taxon>
        <taxon>Pseudomonadati</taxon>
        <taxon>Pseudomonadota</taxon>
        <taxon>Betaproteobacteria</taxon>
        <taxon>Burkholderiales</taxon>
        <taxon>Burkholderiaceae</taxon>
        <taxon>Cupriavidus</taxon>
    </lineage>
</organism>
<evidence type="ECO:0000313" key="1">
    <source>
        <dbReference type="EMBL" id="CAG2159397.1"/>
    </source>
</evidence>
<gene>
    <name evidence="1" type="ORF">LMG26411_06670</name>
</gene>
<dbReference type="RefSeq" id="WP_211957481.1">
    <property type="nucleotide sequence ID" value="NZ_CAJPVI010000058.1"/>
</dbReference>
<accession>A0ABM8TSP3</accession>
<evidence type="ECO:0000313" key="2">
    <source>
        <dbReference type="Proteomes" id="UP000672657"/>
    </source>
</evidence>
<sequence>MWVYKLGLAALALLALILLFVCQYRLTSSLWRREQDAAHDRDIGRF</sequence>
<name>A0ABM8TSP3_9BURK</name>
<protein>
    <submittedName>
        <fullName evidence="1">Uncharacterized protein</fullName>
    </submittedName>
</protein>
<reference evidence="1 2" key="1">
    <citation type="submission" date="2021-03" db="EMBL/GenBank/DDBJ databases">
        <authorList>
            <person name="Peeters C."/>
        </authorList>
    </citation>
    <scope>NUCLEOTIDE SEQUENCE [LARGE SCALE GENOMIC DNA]</scope>
    <source>
        <strain evidence="1 2">LMG 26411</strain>
    </source>
</reference>